<dbReference type="EMBL" id="KQ030538">
    <property type="protein sequence ID" value="KJZ73105.1"/>
    <property type="molecule type" value="Genomic_DNA"/>
</dbReference>
<dbReference type="AlphaFoldDB" id="A0A0F7ZN44"/>
<reference evidence="2 3" key="1">
    <citation type="journal article" date="2014" name="Genome Biol. Evol.">
        <title>Comparative genomics and transcriptomics analyses reveal divergent lifestyle features of nematode endoparasitic fungus Hirsutella minnesotensis.</title>
        <authorList>
            <person name="Lai Y."/>
            <person name="Liu K."/>
            <person name="Zhang X."/>
            <person name="Zhang X."/>
            <person name="Li K."/>
            <person name="Wang N."/>
            <person name="Shu C."/>
            <person name="Wu Y."/>
            <person name="Wang C."/>
            <person name="Bushley K.E."/>
            <person name="Xiang M."/>
            <person name="Liu X."/>
        </authorList>
    </citation>
    <scope>NUCLEOTIDE SEQUENCE [LARGE SCALE GENOMIC DNA]</scope>
    <source>
        <strain evidence="2 3">3608</strain>
    </source>
</reference>
<evidence type="ECO:0000256" key="1">
    <source>
        <dbReference type="SAM" id="MobiDB-lite"/>
    </source>
</evidence>
<gene>
    <name evidence="2" type="ORF">HIM_07489</name>
</gene>
<keyword evidence="3" id="KW-1185">Reference proteome</keyword>
<proteinExistence type="predicted"/>
<feature type="compositionally biased region" description="Basic and acidic residues" evidence="1">
    <location>
        <begin position="1"/>
        <end position="18"/>
    </location>
</feature>
<evidence type="ECO:0000313" key="2">
    <source>
        <dbReference type="EMBL" id="KJZ73105.1"/>
    </source>
</evidence>
<feature type="region of interest" description="Disordered" evidence="1">
    <location>
        <begin position="1"/>
        <end position="20"/>
    </location>
</feature>
<name>A0A0F7ZN44_9HYPO</name>
<organism evidence="2 3">
    <name type="scientific">Hirsutella minnesotensis 3608</name>
    <dbReference type="NCBI Taxonomy" id="1043627"/>
    <lineage>
        <taxon>Eukaryota</taxon>
        <taxon>Fungi</taxon>
        <taxon>Dikarya</taxon>
        <taxon>Ascomycota</taxon>
        <taxon>Pezizomycotina</taxon>
        <taxon>Sordariomycetes</taxon>
        <taxon>Hypocreomycetidae</taxon>
        <taxon>Hypocreales</taxon>
        <taxon>Ophiocordycipitaceae</taxon>
        <taxon>Hirsutella</taxon>
    </lineage>
</organism>
<protein>
    <submittedName>
        <fullName evidence="2">Uncharacterized protein</fullName>
    </submittedName>
</protein>
<sequence length="216" mass="24162">MSATDEHADAGVQPEHHPPQGTLSYEQLFWLTFVLDPELNSSINILGQNPCTWHIAFRHAHTSLKDLLAGDQAMRTKEAASRIIETAQNQWTEDYEAVHFHIRALQPGSEPPAWLWPRTCRLFGFEANTTLESVRLQVSDGKAQALLKAYGMLLGVHGSPMPIAHVHGDSRMQTSTCLYGLIIGFMKTRLTEDLKRTMPFGLEEVVRDMLSLAVSV</sequence>
<dbReference type="Proteomes" id="UP000054481">
    <property type="component" value="Unassembled WGS sequence"/>
</dbReference>
<evidence type="ECO:0000313" key="3">
    <source>
        <dbReference type="Proteomes" id="UP000054481"/>
    </source>
</evidence>
<accession>A0A0F7ZN44</accession>